<evidence type="ECO:0000313" key="2">
    <source>
        <dbReference type="EMBL" id="EAM47928.1"/>
    </source>
</evidence>
<reference evidence="2" key="1">
    <citation type="submission" date="2004-02" db="EMBL/GenBank/DDBJ databases">
        <authorList>
            <consortium name="DOE Joint Genome Institute"/>
        </authorList>
    </citation>
    <scope>NUCLEOTIDE SEQUENCE [LARGE SCALE GENOMIC DNA]</scope>
    <source>
        <strain evidence="2">WH 8501</strain>
    </source>
</reference>
<sequence length="115" mass="12901">MGTLGKLLQEIDARGSNPSELFILSACETASRRYSACFGLAGFAVRAGARSTLATLWSVNDQPAAVIMEQFYKELSTNKLSKAEALRKAQSTMLKNRWYRHPFYWSAYTLVGNWL</sequence>
<name>Q4BVJ7_CROWT</name>
<gene>
    <name evidence="2" type="ORF">CwatDRAFT_0551</name>
</gene>
<accession>Q4BVJ7</accession>
<dbReference type="KEGG" id="cwa:CwatDRAFT_0551"/>
<dbReference type="Proteomes" id="UP000003922">
    <property type="component" value="Unassembled WGS sequence"/>
</dbReference>
<organism evidence="2 3">
    <name type="scientific">Crocosphaera watsonii WH 8501</name>
    <dbReference type="NCBI Taxonomy" id="165597"/>
    <lineage>
        <taxon>Bacteria</taxon>
        <taxon>Bacillati</taxon>
        <taxon>Cyanobacteriota</taxon>
        <taxon>Cyanophyceae</taxon>
        <taxon>Oscillatoriophycideae</taxon>
        <taxon>Chroococcales</taxon>
        <taxon>Aphanothecaceae</taxon>
        <taxon>Crocosphaera</taxon>
    </lineage>
</organism>
<evidence type="ECO:0000259" key="1">
    <source>
        <dbReference type="Pfam" id="PF12770"/>
    </source>
</evidence>
<proteinExistence type="predicted"/>
<reference evidence="2" key="2">
    <citation type="submission" date="2005-06" db="EMBL/GenBank/DDBJ databases">
        <title>Sequencing of the draft genome and assembly of Crocosphaera watsonii WH 8501.</title>
        <authorList>
            <consortium name="US DOE Joint Genome Institute (JGI-PGF)"/>
            <person name="Copeland A."/>
            <person name="Lucas S."/>
            <person name="Lapidus A."/>
            <person name="Barry K."/>
            <person name="Detter C."/>
            <person name="Glavina T."/>
            <person name="Hammon N."/>
            <person name="Israni S."/>
            <person name="Pitluck S."/>
            <person name="Richardson P."/>
        </authorList>
    </citation>
    <scope>NUCLEOTIDE SEQUENCE [LARGE SCALE GENOMIC DNA]</scope>
    <source>
        <strain evidence="2">WH 8501</strain>
    </source>
</reference>
<feature type="domain" description="CHAT" evidence="1">
    <location>
        <begin position="15"/>
        <end position="113"/>
    </location>
</feature>
<dbReference type="InterPro" id="IPR024983">
    <property type="entry name" value="CHAT_dom"/>
</dbReference>
<dbReference type="EMBL" id="AADV02000204">
    <property type="protein sequence ID" value="EAM47928.1"/>
    <property type="molecule type" value="Genomic_DNA"/>
</dbReference>
<dbReference type="RefSeq" id="WP_007308258.1">
    <property type="nucleotide sequence ID" value="NZ_AADV02000204.1"/>
</dbReference>
<keyword evidence="3" id="KW-1185">Reference proteome</keyword>
<reference evidence="2" key="3">
    <citation type="submission" date="2016-12" db="EMBL/GenBank/DDBJ databases">
        <title>Annotation of the draft genome assembly of Crocosphaera watsonii WH 8501.</title>
        <authorList>
            <consortium name="US DOE Joint Genome Institute (JGI-ORNL)"/>
            <person name="Larimer F."/>
            <person name="Land M."/>
        </authorList>
    </citation>
    <scope>NUCLEOTIDE SEQUENCE</scope>
    <source>
        <strain evidence="2">WH 8501</strain>
    </source>
</reference>
<comment type="caution">
    <text evidence="2">The sequence shown here is derived from an EMBL/GenBank/DDBJ whole genome shotgun (WGS) entry which is preliminary data.</text>
</comment>
<protein>
    <submittedName>
        <fullName evidence="2">Similar to Uncharacterized protein conserved in bacteria</fullName>
    </submittedName>
</protein>
<dbReference type="Pfam" id="PF12770">
    <property type="entry name" value="CHAT"/>
    <property type="match status" value="1"/>
</dbReference>
<evidence type="ECO:0000313" key="3">
    <source>
        <dbReference type="Proteomes" id="UP000003922"/>
    </source>
</evidence>
<dbReference type="AlphaFoldDB" id="Q4BVJ7"/>